<dbReference type="Pfam" id="PF00271">
    <property type="entry name" value="Helicase_C"/>
    <property type="match status" value="1"/>
</dbReference>
<dbReference type="InterPro" id="IPR001650">
    <property type="entry name" value="Helicase_C-like"/>
</dbReference>
<comment type="catalytic activity">
    <reaction evidence="4">
        <text>Couples ATP hydrolysis with the unwinding of duplex DNA by translocating in the 3'-5' direction.</text>
        <dbReference type="EC" id="5.6.2.4"/>
    </reaction>
</comment>
<reference evidence="7" key="1">
    <citation type="submission" date="2022-11" db="EMBL/GenBank/DDBJ databases">
        <title>Centuries of genome instability and evolution in soft-shell clam transmissible cancer (bioRxiv).</title>
        <authorList>
            <person name="Hart S.F.M."/>
            <person name="Yonemitsu M.A."/>
            <person name="Giersch R.M."/>
            <person name="Beal B.F."/>
            <person name="Arriagada G."/>
            <person name="Davis B.W."/>
            <person name="Ostrander E.A."/>
            <person name="Goff S.P."/>
            <person name="Metzger M.J."/>
        </authorList>
    </citation>
    <scope>NUCLEOTIDE SEQUENCE</scope>
    <source>
        <strain evidence="7">MELC-2E11</strain>
        <tissue evidence="7">Siphon/mantle</tissue>
    </source>
</reference>
<keyword evidence="8" id="KW-1185">Reference proteome</keyword>
<keyword evidence="2" id="KW-0547">Nucleotide-binding</keyword>
<name>A0ABY7F225_MYAAR</name>
<dbReference type="Proteomes" id="UP001164746">
    <property type="component" value="Chromosome 10"/>
</dbReference>
<evidence type="ECO:0000259" key="6">
    <source>
        <dbReference type="PROSITE" id="PS51194"/>
    </source>
</evidence>
<evidence type="ECO:0000256" key="1">
    <source>
        <dbReference type="ARBA" id="ARBA00005446"/>
    </source>
</evidence>
<dbReference type="PANTHER" id="PTHR13710:SF157">
    <property type="entry name" value="DNA HELICASE"/>
    <property type="match status" value="1"/>
</dbReference>
<dbReference type="PANTHER" id="PTHR13710">
    <property type="entry name" value="DNA HELICASE RECQ FAMILY MEMBER"/>
    <property type="match status" value="1"/>
</dbReference>
<dbReference type="PROSITE" id="PS51194">
    <property type="entry name" value="HELICASE_CTER"/>
    <property type="match status" value="1"/>
</dbReference>
<gene>
    <name evidence="7" type="ORF">MAR_030837</name>
</gene>
<dbReference type="InterPro" id="IPR011545">
    <property type="entry name" value="DEAD/DEAH_box_helicase_dom"/>
</dbReference>
<dbReference type="SUPFAM" id="SSF52540">
    <property type="entry name" value="P-loop containing nucleoside triphosphate hydrolases"/>
    <property type="match status" value="1"/>
</dbReference>
<comment type="similarity">
    <text evidence="1">Belongs to the helicase family. RecQ subfamily.</text>
</comment>
<proteinExistence type="inferred from homology"/>
<accession>A0ABY7F225</accession>
<evidence type="ECO:0000313" key="8">
    <source>
        <dbReference type="Proteomes" id="UP001164746"/>
    </source>
</evidence>
<evidence type="ECO:0000256" key="2">
    <source>
        <dbReference type="ARBA" id="ARBA00022741"/>
    </source>
</evidence>
<evidence type="ECO:0000256" key="4">
    <source>
        <dbReference type="ARBA" id="ARBA00034617"/>
    </source>
</evidence>
<feature type="domain" description="Helicase C-terminal" evidence="6">
    <location>
        <begin position="156"/>
        <end position="333"/>
    </location>
</feature>
<organism evidence="7 8">
    <name type="scientific">Mya arenaria</name>
    <name type="common">Soft-shell clam</name>
    <dbReference type="NCBI Taxonomy" id="6604"/>
    <lineage>
        <taxon>Eukaryota</taxon>
        <taxon>Metazoa</taxon>
        <taxon>Spiralia</taxon>
        <taxon>Lophotrochozoa</taxon>
        <taxon>Mollusca</taxon>
        <taxon>Bivalvia</taxon>
        <taxon>Autobranchia</taxon>
        <taxon>Heteroconchia</taxon>
        <taxon>Euheterodonta</taxon>
        <taxon>Imparidentia</taxon>
        <taxon>Neoheterodontei</taxon>
        <taxon>Myida</taxon>
        <taxon>Myoidea</taxon>
        <taxon>Myidae</taxon>
        <taxon>Mya</taxon>
    </lineage>
</organism>
<dbReference type="SMART" id="SM00490">
    <property type="entry name" value="HELICc"/>
    <property type="match status" value="1"/>
</dbReference>
<dbReference type="Gene3D" id="3.40.50.300">
    <property type="entry name" value="P-loop containing nucleotide triphosphate hydrolases"/>
    <property type="match status" value="3"/>
</dbReference>
<evidence type="ECO:0000256" key="5">
    <source>
        <dbReference type="ARBA" id="ARBA00034808"/>
    </source>
</evidence>
<keyword evidence="3" id="KW-0067">ATP-binding</keyword>
<dbReference type="InterPro" id="IPR027417">
    <property type="entry name" value="P-loop_NTPase"/>
</dbReference>
<evidence type="ECO:0000313" key="7">
    <source>
        <dbReference type="EMBL" id="WAR16243.1"/>
    </source>
</evidence>
<dbReference type="Pfam" id="PF00270">
    <property type="entry name" value="DEAD"/>
    <property type="match status" value="1"/>
</dbReference>
<dbReference type="EC" id="5.6.2.4" evidence="5"/>
<evidence type="ECO:0000256" key="3">
    <source>
        <dbReference type="ARBA" id="ARBA00022840"/>
    </source>
</evidence>
<protein>
    <recommendedName>
        <fullName evidence="5">DNA 3'-5' helicase</fullName>
        <ecNumber evidence="5">5.6.2.4</ecNumber>
    </recommendedName>
</protein>
<dbReference type="EMBL" id="CP111021">
    <property type="protein sequence ID" value="WAR16243.1"/>
    <property type="molecule type" value="Genomic_DNA"/>
</dbReference>
<sequence>MDVSKLFGLQFDLKEHQIDTITALLDKNDVSCVLLTGYGKSLCYVLPPLLLVEVDDTVERHIALVISSLLSLISDQKAHLDNRGESFRPEYRHISSVRSIVDVPFLAATATATQRVQDDIKEHLLLADDLVTVAVVPDRPSIFLSVEKCSADNEKELQWLLDLLKETDFKTQTVVFCRSYNAVSLVWSHIVDSFNIHPSNSQLLKVEMFHASTDSIKKEMIINSFKSPESYCPGVYLAFGMGMSVPDINLVVHWGAPHNALSYWQEVGRAGRLGQNAIAVMMAFPRSLMKTLTSEDVRECVKGDVCIRKTILTRLLVDGMEQKDIPTTTPCVSLSCEKCFCEACLCCSACLEAFTCVGKMSSLEKLRLL</sequence>